<feature type="chain" id="PRO_5045180814" evidence="1">
    <location>
        <begin position="25"/>
        <end position="367"/>
    </location>
</feature>
<dbReference type="SUPFAM" id="SSF110296">
    <property type="entry name" value="Oligoxyloglucan reducing end-specific cellobiohydrolase"/>
    <property type="match status" value="1"/>
</dbReference>
<dbReference type="InterPro" id="IPR015943">
    <property type="entry name" value="WD40/YVTN_repeat-like_dom_sf"/>
</dbReference>
<dbReference type="Gene3D" id="2.130.10.10">
    <property type="entry name" value="YVTN repeat-like/Quinoprotein amine dehydrogenase"/>
    <property type="match status" value="2"/>
</dbReference>
<accession>A0ABV9EIP5</accession>
<evidence type="ECO:0000256" key="1">
    <source>
        <dbReference type="SAM" id="SignalP"/>
    </source>
</evidence>
<feature type="signal peptide" evidence="1">
    <location>
        <begin position="1"/>
        <end position="24"/>
    </location>
</feature>
<dbReference type="Proteomes" id="UP001595891">
    <property type="component" value="Unassembled WGS sequence"/>
</dbReference>
<evidence type="ECO:0000313" key="3">
    <source>
        <dbReference type="Proteomes" id="UP001595891"/>
    </source>
</evidence>
<organism evidence="2 3">
    <name type="scientific">Sphaerisporangium corydalis</name>
    <dbReference type="NCBI Taxonomy" id="1441875"/>
    <lineage>
        <taxon>Bacteria</taxon>
        <taxon>Bacillati</taxon>
        <taxon>Actinomycetota</taxon>
        <taxon>Actinomycetes</taxon>
        <taxon>Streptosporangiales</taxon>
        <taxon>Streptosporangiaceae</taxon>
        <taxon>Sphaerisporangium</taxon>
    </lineage>
</organism>
<proteinExistence type="predicted"/>
<dbReference type="PANTHER" id="PTHR47199">
    <property type="entry name" value="PHOTOSYSTEM II STABILITY/ASSEMBLY FACTOR HCF136, CHLOROPLASTIC"/>
    <property type="match status" value="1"/>
</dbReference>
<evidence type="ECO:0000313" key="2">
    <source>
        <dbReference type="EMBL" id="MFC4588472.1"/>
    </source>
</evidence>
<dbReference type="EMBL" id="JBHSFN010000012">
    <property type="protein sequence ID" value="MFC4588472.1"/>
    <property type="molecule type" value="Genomic_DNA"/>
</dbReference>
<dbReference type="RefSeq" id="WP_262843354.1">
    <property type="nucleotide sequence ID" value="NZ_JANZYP010000017.1"/>
</dbReference>
<dbReference type="CDD" id="cd15482">
    <property type="entry name" value="Sialidase_non-viral"/>
    <property type="match status" value="1"/>
</dbReference>
<keyword evidence="3" id="KW-1185">Reference proteome</keyword>
<comment type="caution">
    <text evidence="2">The sequence shown here is derived from an EMBL/GenBank/DDBJ whole genome shotgun (WGS) entry which is preliminary data.</text>
</comment>
<reference evidence="3" key="1">
    <citation type="journal article" date="2019" name="Int. J. Syst. Evol. Microbiol.">
        <title>The Global Catalogue of Microorganisms (GCM) 10K type strain sequencing project: providing services to taxonomists for standard genome sequencing and annotation.</title>
        <authorList>
            <consortium name="The Broad Institute Genomics Platform"/>
            <consortium name="The Broad Institute Genome Sequencing Center for Infectious Disease"/>
            <person name="Wu L."/>
            <person name="Ma J."/>
        </authorList>
    </citation>
    <scope>NUCLEOTIDE SEQUENCE [LARGE SCALE GENOMIC DNA]</scope>
    <source>
        <strain evidence="3">CCUG 49560</strain>
    </source>
</reference>
<dbReference type="PANTHER" id="PTHR47199:SF2">
    <property type="entry name" value="PHOTOSYSTEM II STABILITY_ASSEMBLY FACTOR HCF136, CHLOROPLASTIC"/>
    <property type="match status" value="1"/>
</dbReference>
<gene>
    <name evidence="2" type="ORF">ACFO8L_20455</name>
</gene>
<name>A0ABV9EIP5_9ACTN</name>
<keyword evidence="1" id="KW-0732">Signal</keyword>
<sequence>MMGRAVLSMIMAAGALMATTPASADAAPADPAPAAGEAAVPALAWELRPTGTASRLRGLSPVSRDTAWASGSLGTVLRTGDGGRTWTNVSPPDTADLQFRDIEAFDARTALILSIGEGDASRVYRTEDGGRSWAETYRNDEPRAFYDCMAFFDRRHGLAMSDPVDGRFRILSTGDGGRTWKVLPATGMPDALPGEAGFAASGQCLVTAGDRDVWLAAGGGARSRVFHSRDRGLTWTVADTPIPAGDPARGVFALAFRDPRHGIAVGGDFQPDLPSPDAAALTRDGGATWTRAAAPPEAYRSGVAWLPHLPFAAIAVGPSGSDVTLTSGERWRKFDTGSFDTVACAPDLSCWASGEQGRVARLTLRLR</sequence>
<protein>
    <submittedName>
        <fullName evidence="2">WD40/YVTN/BNR-like repeat-containing protein</fullName>
    </submittedName>
</protein>